<evidence type="ECO:0000256" key="1">
    <source>
        <dbReference type="SAM" id="MobiDB-lite"/>
    </source>
</evidence>
<organism evidence="2 3">
    <name type="scientific">Gracilariopsis chorda</name>
    <dbReference type="NCBI Taxonomy" id="448386"/>
    <lineage>
        <taxon>Eukaryota</taxon>
        <taxon>Rhodophyta</taxon>
        <taxon>Florideophyceae</taxon>
        <taxon>Rhodymeniophycidae</taxon>
        <taxon>Gracilariales</taxon>
        <taxon>Gracilariaceae</taxon>
        <taxon>Gracilariopsis</taxon>
    </lineage>
</organism>
<gene>
    <name evidence="2" type="ORF">BWQ96_04376</name>
</gene>
<feature type="compositionally biased region" description="Low complexity" evidence="1">
    <location>
        <begin position="19"/>
        <end position="33"/>
    </location>
</feature>
<name>A0A2V3IUS6_9FLOR</name>
<keyword evidence="3" id="KW-1185">Reference proteome</keyword>
<evidence type="ECO:0000313" key="2">
    <source>
        <dbReference type="EMBL" id="PXF45839.1"/>
    </source>
</evidence>
<evidence type="ECO:0000313" key="3">
    <source>
        <dbReference type="Proteomes" id="UP000247409"/>
    </source>
</evidence>
<accession>A0A2V3IUS6</accession>
<sequence length="190" mass="20739">MSLTPGRSLLLAHPPLEPSSRSQHASPSSAPSASDDDPARTAARKKAMLCALTKPSVHRGYVVCRLCSTLVWGPNGRYHIEKCTVLCRARQKADEEGIKLVQVSGIRIDETLFKKAKSARPKAAKLPGFVISRTVNLENPYKAPSDAERKRGAKTGRKGYVRCLACNAEVYAPNAKHHAAACAHRRARFQ</sequence>
<dbReference type="EMBL" id="NBIV01000051">
    <property type="protein sequence ID" value="PXF45839.1"/>
    <property type="molecule type" value="Genomic_DNA"/>
</dbReference>
<protein>
    <submittedName>
        <fullName evidence="2">Uncharacterized protein</fullName>
    </submittedName>
</protein>
<feature type="region of interest" description="Disordered" evidence="1">
    <location>
        <begin position="1"/>
        <end position="40"/>
    </location>
</feature>
<dbReference type="OrthoDB" id="10410967at2759"/>
<dbReference type="AlphaFoldDB" id="A0A2V3IUS6"/>
<dbReference type="Proteomes" id="UP000247409">
    <property type="component" value="Unassembled WGS sequence"/>
</dbReference>
<comment type="caution">
    <text evidence="2">The sequence shown here is derived from an EMBL/GenBank/DDBJ whole genome shotgun (WGS) entry which is preliminary data.</text>
</comment>
<reference evidence="2 3" key="1">
    <citation type="journal article" date="2018" name="Mol. Biol. Evol.">
        <title>Analysis of the draft genome of the red seaweed Gracilariopsis chorda provides insights into genome size evolution in Rhodophyta.</title>
        <authorList>
            <person name="Lee J."/>
            <person name="Yang E.C."/>
            <person name="Graf L."/>
            <person name="Yang J.H."/>
            <person name="Qiu H."/>
            <person name="Zel Zion U."/>
            <person name="Chan C.X."/>
            <person name="Stephens T.G."/>
            <person name="Weber A.P.M."/>
            <person name="Boo G.H."/>
            <person name="Boo S.M."/>
            <person name="Kim K.M."/>
            <person name="Shin Y."/>
            <person name="Jung M."/>
            <person name="Lee S.J."/>
            <person name="Yim H.S."/>
            <person name="Lee J.H."/>
            <person name="Bhattacharya D."/>
            <person name="Yoon H.S."/>
        </authorList>
    </citation>
    <scope>NUCLEOTIDE SEQUENCE [LARGE SCALE GENOMIC DNA]</scope>
    <source>
        <strain evidence="2 3">SKKU-2015</strain>
        <tissue evidence="2">Whole body</tissue>
    </source>
</reference>
<proteinExistence type="predicted"/>